<evidence type="ECO:0000256" key="1">
    <source>
        <dbReference type="SAM" id="MobiDB-lite"/>
    </source>
</evidence>
<gene>
    <name evidence="3" type="ORF">CHLNCDRAFT_56438</name>
</gene>
<evidence type="ECO:0000259" key="2">
    <source>
        <dbReference type="Pfam" id="PF00582"/>
    </source>
</evidence>
<dbReference type="Pfam" id="PF00582">
    <property type="entry name" value="Usp"/>
    <property type="match status" value="1"/>
</dbReference>
<dbReference type="eggNOG" id="ENOG502RZFB">
    <property type="taxonomic scope" value="Eukaryota"/>
</dbReference>
<keyword evidence="4" id="KW-1185">Reference proteome</keyword>
<dbReference type="InterPro" id="IPR009290">
    <property type="entry name" value="Radial_spoke_3"/>
</dbReference>
<dbReference type="InterPro" id="IPR014729">
    <property type="entry name" value="Rossmann-like_a/b/a_fold"/>
</dbReference>
<dbReference type="KEGG" id="cvr:CHLNCDRAFT_56438"/>
<dbReference type="AlphaFoldDB" id="E1Z1Z2"/>
<dbReference type="GeneID" id="17359058"/>
<dbReference type="OrthoDB" id="508807at2759"/>
<dbReference type="InParanoid" id="E1Z1Z2"/>
<dbReference type="SUPFAM" id="SSF52402">
    <property type="entry name" value="Adenine nucleotide alpha hydrolases-like"/>
    <property type="match status" value="1"/>
</dbReference>
<feature type="compositionally biased region" description="Polar residues" evidence="1">
    <location>
        <begin position="1"/>
        <end position="13"/>
    </location>
</feature>
<feature type="domain" description="UspA" evidence="2">
    <location>
        <begin position="243"/>
        <end position="392"/>
    </location>
</feature>
<dbReference type="CDD" id="cd23659">
    <property type="entry name" value="USP_At3g01520-like"/>
    <property type="match status" value="1"/>
</dbReference>
<dbReference type="InterPro" id="IPR006016">
    <property type="entry name" value="UspA"/>
</dbReference>
<dbReference type="RefSeq" id="XP_005851677.1">
    <property type="nucleotide sequence ID" value="XM_005851615.1"/>
</dbReference>
<dbReference type="Gene3D" id="3.40.50.620">
    <property type="entry name" value="HUPs"/>
    <property type="match status" value="1"/>
</dbReference>
<feature type="region of interest" description="Disordered" evidence="1">
    <location>
        <begin position="185"/>
        <end position="209"/>
    </location>
</feature>
<evidence type="ECO:0000313" key="3">
    <source>
        <dbReference type="EMBL" id="EFN59575.1"/>
    </source>
</evidence>
<protein>
    <recommendedName>
        <fullName evidence="2">UspA domain-containing protein</fullName>
    </recommendedName>
</protein>
<organism evidence="4">
    <name type="scientific">Chlorella variabilis</name>
    <name type="common">Green alga</name>
    <dbReference type="NCBI Taxonomy" id="554065"/>
    <lineage>
        <taxon>Eukaryota</taxon>
        <taxon>Viridiplantae</taxon>
        <taxon>Chlorophyta</taxon>
        <taxon>core chlorophytes</taxon>
        <taxon>Trebouxiophyceae</taxon>
        <taxon>Chlorellales</taxon>
        <taxon>Chlorellaceae</taxon>
        <taxon>Chlorella clade</taxon>
        <taxon>Chlorella</taxon>
    </lineage>
</organism>
<reference evidence="3 4" key="1">
    <citation type="journal article" date="2010" name="Plant Cell">
        <title>The Chlorella variabilis NC64A genome reveals adaptation to photosymbiosis, coevolution with viruses, and cryptic sex.</title>
        <authorList>
            <person name="Blanc G."/>
            <person name="Duncan G."/>
            <person name="Agarkova I."/>
            <person name="Borodovsky M."/>
            <person name="Gurnon J."/>
            <person name="Kuo A."/>
            <person name="Lindquist E."/>
            <person name="Lucas S."/>
            <person name="Pangilinan J."/>
            <person name="Polle J."/>
            <person name="Salamov A."/>
            <person name="Terry A."/>
            <person name="Yamada T."/>
            <person name="Dunigan D.D."/>
            <person name="Grigoriev I.V."/>
            <person name="Claverie J.M."/>
            <person name="Van Etten J.L."/>
        </authorList>
    </citation>
    <scope>NUCLEOTIDE SEQUENCE [LARGE SCALE GENOMIC DNA]</scope>
    <source>
        <strain evidence="3 4">NC64A</strain>
    </source>
</reference>
<dbReference type="STRING" id="554065.E1Z1Z2"/>
<dbReference type="Proteomes" id="UP000008141">
    <property type="component" value="Unassembled WGS sequence"/>
</dbReference>
<dbReference type="PRINTS" id="PR01438">
    <property type="entry name" value="UNVRSLSTRESS"/>
</dbReference>
<feature type="region of interest" description="Disordered" evidence="1">
    <location>
        <begin position="1"/>
        <end position="22"/>
    </location>
</feature>
<evidence type="ECO:0000313" key="4">
    <source>
        <dbReference type="Proteomes" id="UP000008141"/>
    </source>
</evidence>
<dbReference type="EMBL" id="GL433835">
    <property type="protein sequence ID" value="EFN59575.1"/>
    <property type="molecule type" value="Genomic_DNA"/>
</dbReference>
<dbReference type="PANTHER" id="PTHR31964:SF113">
    <property type="entry name" value="USPA DOMAIN-CONTAINING PROTEIN"/>
    <property type="match status" value="1"/>
</dbReference>
<sequence>MPVEASCSTQTNSARAPLPPPRAVPVPLVCDSGTQVSQANLCDWEADAVPASEQLAEQAQAEVAEEQRVEALRRRMREVEEAQYMQQQEVLESERVWQQREATERALRQREAEEVAAAQAQLAFEVVPLAALEAEVQALALPVLEGLAAAQLAEACAASAAGPGSGERRAAELDTMDQFEALQEAAPAEAPAPPPGPESELGLASSREAKSAGRQRAPLRCQALSSAGSAGAAPQQQQHANARRVVLAVDPTEDSVAAFNWVLNNLLKPQDELHLLHVVPDIFFGPSSGSIYYCSSPDPETERLLWQQAKQFFVDNFLEHAKGCGLEDSVYLHLVKERRHKHIGKAVCKKAEELGADPLVVASHDKGPLEELLLGSVSKFCATHSKRPVLLLHPNHSSL</sequence>
<dbReference type="InterPro" id="IPR006015">
    <property type="entry name" value="Universal_stress_UspA"/>
</dbReference>
<name>E1Z1Z2_CHLVA</name>
<dbReference type="Pfam" id="PF06098">
    <property type="entry name" value="Radial_spoke_3"/>
    <property type="match status" value="1"/>
</dbReference>
<dbReference type="PANTHER" id="PTHR31964">
    <property type="entry name" value="ADENINE NUCLEOTIDE ALPHA HYDROLASES-LIKE SUPERFAMILY PROTEIN"/>
    <property type="match status" value="1"/>
</dbReference>
<accession>E1Z1Z2</accession>
<proteinExistence type="predicted"/>